<evidence type="ECO:0000259" key="2">
    <source>
        <dbReference type="Pfam" id="PF01757"/>
    </source>
</evidence>
<dbReference type="STRING" id="411945.GA0061102_1004141"/>
<feature type="transmembrane region" description="Helical" evidence="1">
    <location>
        <begin position="267"/>
        <end position="289"/>
    </location>
</feature>
<feature type="transmembrane region" description="Helical" evidence="1">
    <location>
        <begin position="36"/>
        <end position="54"/>
    </location>
</feature>
<feature type="transmembrane region" description="Helical" evidence="1">
    <location>
        <begin position="153"/>
        <end position="171"/>
    </location>
</feature>
<feature type="transmembrane region" description="Helical" evidence="1">
    <location>
        <begin position="177"/>
        <end position="196"/>
    </location>
</feature>
<feature type="transmembrane region" description="Helical" evidence="1">
    <location>
        <begin position="74"/>
        <end position="91"/>
    </location>
</feature>
<evidence type="ECO:0000313" key="3">
    <source>
        <dbReference type="EMBL" id="SCB16263.1"/>
    </source>
</evidence>
<evidence type="ECO:0000313" key="4">
    <source>
        <dbReference type="Proteomes" id="UP000199435"/>
    </source>
</evidence>
<dbReference type="EMBL" id="FMAH01000004">
    <property type="protein sequence ID" value="SCB16263.1"/>
    <property type="molecule type" value="Genomic_DNA"/>
</dbReference>
<keyword evidence="1" id="KW-0472">Membrane</keyword>
<feature type="transmembrane region" description="Helical" evidence="1">
    <location>
        <begin position="12"/>
        <end position="30"/>
    </location>
</feature>
<accession>A0A1C3UL97</accession>
<dbReference type="GO" id="GO:0016747">
    <property type="term" value="F:acyltransferase activity, transferring groups other than amino-acyl groups"/>
    <property type="evidence" value="ECO:0007669"/>
    <property type="project" value="InterPro"/>
</dbReference>
<organism evidence="3 4">
    <name type="scientific">Rhizobium miluonense</name>
    <dbReference type="NCBI Taxonomy" id="411945"/>
    <lineage>
        <taxon>Bacteria</taxon>
        <taxon>Pseudomonadati</taxon>
        <taxon>Pseudomonadota</taxon>
        <taxon>Alphaproteobacteria</taxon>
        <taxon>Hyphomicrobiales</taxon>
        <taxon>Rhizobiaceae</taxon>
        <taxon>Rhizobium/Agrobacterium group</taxon>
        <taxon>Rhizobium</taxon>
    </lineage>
</organism>
<dbReference type="GO" id="GO:0016020">
    <property type="term" value="C:membrane"/>
    <property type="evidence" value="ECO:0007669"/>
    <property type="project" value="TreeGrafter"/>
</dbReference>
<dbReference type="InterPro" id="IPR002656">
    <property type="entry name" value="Acyl_transf_3_dom"/>
</dbReference>
<dbReference type="PANTHER" id="PTHR23028">
    <property type="entry name" value="ACETYLTRANSFERASE"/>
    <property type="match status" value="1"/>
</dbReference>
<dbReference type="Pfam" id="PF01757">
    <property type="entry name" value="Acyl_transf_3"/>
    <property type="match status" value="1"/>
</dbReference>
<dbReference type="Proteomes" id="UP000199435">
    <property type="component" value="Unassembled WGS sequence"/>
</dbReference>
<name>A0A1C3UL97_9HYPH</name>
<dbReference type="OrthoDB" id="9767863at2"/>
<reference evidence="4" key="1">
    <citation type="submission" date="2016-08" db="EMBL/GenBank/DDBJ databases">
        <authorList>
            <person name="Varghese N."/>
            <person name="Submissions Spin"/>
        </authorList>
    </citation>
    <scope>NUCLEOTIDE SEQUENCE [LARGE SCALE GENOMIC DNA]</scope>
    <source>
        <strain evidence="4">HAMBI 2971</strain>
    </source>
</reference>
<sequence>MKIGNDITSIQYLRAIAAISVLCFHVSEAYGLEFKAGAAGVDIFFVISGFIMWITTEGKPIGPQEFMLRRLSRIVPLYWIATAATFAVAMSKPQFFFNTNSSIGNLIGSLFFLPVTKDEALHPLVEQGWTLSYEMFFYLIFSISLFLPEFRRLWFLVVALVAAVMAHYLLPLGYISVFTQPVILEFAAGIIVGRLWKQGFRLPFGAAIGLMIVGFILLLASDLLAHVDRALRWGVPAVLLLSGAVFAERERGAPKLAFLHFLGDASYSIYVWHVLTGILVTALLLRFGVPHAAQPVLIALGSLAFAIVCYLYIERPILRRMRPTRRQPAYRG</sequence>
<dbReference type="RefSeq" id="WP_092844985.1">
    <property type="nucleotide sequence ID" value="NZ_FMAH01000004.1"/>
</dbReference>
<evidence type="ECO:0000256" key="1">
    <source>
        <dbReference type="SAM" id="Phobius"/>
    </source>
</evidence>
<proteinExistence type="predicted"/>
<feature type="transmembrane region" description="Helical" evidence="1">
    <location>
        <begin position="230"/>
        <end position="247"/>
    </location>
</feature>
<protein>
    <submittedName>
        <fullName evidence="3">Exopolysaccharide production protein ExoZ</fullName>
    </submittedName>
</protein>
<feature type="transmembrane region" description="Helical" evidence="1">
    <location>
        <begin position="203"/>
        <end position="224"/>
    </location>
</feature>
<dbReference type="PANTHER" id="PTHR23028:SF131">
    <property type="entry name" value="BLR2367 PROTEIN"/>
    <property type="match status" value="1"/>
</dbReference>
<dbReference type="AlphaFoldDB" id="A0A1C3UL97"/>
<feature type="transmembrane region" description="Helical" evidence="1">
    <location>
        <begin position="295"/>
        <end position="313"/>
    </location>
</feature>
<gene>
    <name evidence="3" type="ORF">GA0061102_1004141</name>
</gene>
<dbReference type="InterPro" id="IPR050879">
    <property type="entry name" value="Acyltransferase_3"/>
</dbReference>
<keyword evidence="1" id="KW-1133">Transmembrane helix</keyword>
<keyword evidence="1" id="KW-0812">Transmembrane</keyword>
<feature type="domain" description="Acyltransferase 3" evidence="2">
    <location>
        <begin position="8"/>
        <end position="311"/>
    </location>
</feature>
<keyword evidence="4" id="KW-1185">Reference proteome</keyword>
<feature type="transmembrane region" description="Helical" evidence="1">
    <location>
        <begin position="128"/>
        <end position="146"/>
    </location>
</feature>
<dbReference type="GO" id="GO:0000271">
    <property type="term" value="P:polysaccharide biosynthetic process"/>
    <property type="evidence" value="ECO:0007669"/>
    <property type="project" value="TreeGrafter"/>
</dbReference>